<proteinExistence type="predicted"/>
<feature type="compositionally biased region" description="Basic and acidic residues" evidence="1">
    <location>
        <begin position="44"/>
        <end position="61"/>
    </location>
</feature>
<reference evidence="2" key="1">
    <citation type="submission" date="2023-01" db="EMBL/GenBank/DDBJ databases">
        <title>Human gut microbiome strain richness.</title>
        <authorList>
            <person name="Chen-Liaw A."/>
        </authorList>
    </citation>
    <scope>NUCLEOTIDE SEQUENCE</scope>
    <source>
        <strain evidence="2">D59st1_B8_D59t2_181005</strain>
    </source>
</reference>
<comment type="caution">
    <text evidence="2">The sequence shown here is derived from an EMBL/GenBank/DDBJ whole genome shotgun (WGS) entry which is preliminary data.</text>
</comment>
<name>A0AAW6E4Y7_9FIRM</name>
<accession>A0AAW6E4Y7</accession>
<gene>
    <name evidence="2" type="ORF">PNV70_11850</name>
</gene>
<dbReference type="AlphaFoldDB" id="A0AAW6E4Y7"/>
<protein>
    <submittedName>
        <fullName evidence="2">Uncharacterized protein</fullName>
    </submittedName>
</protein>
<evidence type="ECO:0000256" key="1">
    <source>
        <dbReference type="SAM" id="MobiDB-lite"/>
    </source>
</evidence>
<evidence type="ECO:0000313" key="3">
    <source>
        <dbReference type="Proteomes" id="UP001211421"/>
    </source>
</evidence>
<sequence length="69" mass="7663">MNESTNTKPVSDEELIGVLTAISVVSKRLAKKLIQLNQASQSEEGGKHDEQNERNGSDHPRVTGYCIFY</sequence>
<dbReference type="EMBL" id="JAQMLS010000009">
    <property type="protein sequence ID" value="MDB8742754.1"/>
    <property type="molecule type" value="Genomic_DNA"/>
</dbReference>
<dbReference type="Proteomes" id="UP001211421">
    <property type="component" value="Unassembled WGS sequence"/>
</dbReference>
<organism evidence="2 3">
    <name type="scientific">Ruminococcus bicirculans</name>
    <name type="common">ex Wegman et al. 2014</name>
    <dbReference type="NCBI Taxonomy" id="1160721"/>
    <lineage>
        <taxon>Bacteria</taxon>
        <taxon>Bacillati</taxon>
        <taxon>Bacillota</taxon>
        <taxon>Clostridia</taxon>
        <taxon>Eubacteriales</taxon>
        <taxon>Oscillospiraceae</taxon>
        <taxon>Ruminococcus</taxon>
    </lineage>
</organism>
<feature type="region of interest" description="Disordered" evidence="1">
    <location>
        <begin position="37"/>
        <end position="63"/>
    </location>
</feature>
<dbReference type="RefSeq" id="WP_195551959.1">
    <property type="nucleotide sequence ID" value="NZ_JADMNX010000009.1"/>
</dbReference>
<evidence type="ECO:0000313" key="2">
    <source>
        <dbReference type="EMBL" id="MDB8742754.1"/>
    </source>
</evidence>